<dbReference type="GO" id="GO:0032797">
    <property type="term" value="C:SMN complex"/>
    <property type="evidence" value="ECO:0007669"/>
    <property type="project" value="InterPro"/>
</dbReference>
<dbReference type="InterPro" id="IPR015943">
    <property type="entry name" value="WD40/YVTN_repeat-like_dom_sf"/>
</dbReference>
<dbReference type="InterPro" id="IPR034754">
    <property type="entry name" value="GEMIN8"/>
</dbReference>
<protein>
    <submittedName>
        <fullName evidence="2">Cilia and flagella associated protein 43</fullName>
    </submittedName>
</protein>
<proteinExistence type="predicted"/>
<accession>A0A2R8MT79</accession>
<evidence type="ECO:0000256" key="1">
    <source>
        <dbReference type="SAM" id="MobiDB-lite"/>
    </source>
</evidence>
<dbReference type="Proteomes" id="UP000008225">
    <property type="component" value="Chromosome 12"/>
</dbReference>
<reference evidence="2" key="3">
    <citation type="submission" date="2025-09" db="UniProtKB">
        <authorList>
            <consortium name="Ensembl"/>
        </authorList>
    </citation>
    <scope>IDENTIFICATION</scope>
</reference>
<reference evidence="2" key="2">
    <citation type="submission" date="2025-08" db="UniProtKB">
        <authorList>
            <consortium name="Ensembl"/>
        </authorList>
    </citation>
    <scope>IDENTIFICATION</scope>
</reference>
<dbReference type="Gene3D" id="2.130.10.10">
    <property type="entry name" value="YVTN repeat-like/Quinoprotein amine dehydrogenase"/>
    <property type="match status" value="1"/>
</dbReference>
<dbReference type="GeneTree" id="ENSGT00530000064714"/>
<dbReference type="PANTHER" id="PTHR16238:SF7">
    <property type="entry name" value="GEM-ASSOCIATED PROTEIN 8"/>
    <property type="match status" value="1"/>
</dbReference>
<dbReference type="FunCoup" id="A0A2R8MT79">
    <property type="interactions" value="3363"/>
</dbReference>
<feature type="region of interest" description="Disordered" evidence="1">
    <location>
        <begin position="136"/>
        <end position="176"/>
    </location>
</feature>
<dbReference type="Ensembl" id="ENSCJAT00000043986.3">
    <property type="protein sequence ID" value="ENSCJAP00000064727.2"/>
    <property type="gene ID" value="ENSCJAG00000018443.5"/>
</dbReference>
<evidence type="ECO:0000313" key="2">
    <source>
        <dbReference type="Ensembl" id="ENSCJAP00000064727.2"/>
    </source>
</evidence>
<feature type="compositionally biased region" description="Basic and acidic residues" evidence="1">
    <location>
        <begin position="158"/>
        <end position="167"/>
    </location>
</feature>
<dbReference type="GO" id="GO:0000387">
    <property type="term" value="P:spliceosomal snRNP assembly"/>
    <property type="evidence" value="ECO:0007669"/>
    <property type="project" value="InterPro"/>
</dbReference>
<keyword evidence="3" id="KW-1185">Reference proteome</keyword>
<evidence type="ECO:0000313" key="3">
    <source>
        <dbReference type="Proteomes" id="UP000008225"/>
    </source>
</evidence>
<dbReference type="Bgee" id="ENSCJAG00000023001">
    <property type="expression patterns" value="Expressed in testis and 6 other cell types or tissues"/>
</dbReference>
<name>A0A2R8MT79_CALJA</name>
<feature type="compositionally biased region" description="Basic residues" evidence="1">
    <location>
        <begin position="1"/>
        <end position="17"/>
    </location>
</feature>
<reference evidence="2" key="1">
    <citation type="submission" date="2009-03" db="EMBL/GenBank/DDBJ databases">
        <authorList>
            <person name="Warren W."/>
            <person name="Ye L."/>
            <person name="Minx P."/>
            <person name="Worley K."/>
            <person name="Gibbs R."/>
            <person name="Wilson R.K."/>
        </authorList>
    </citation>
    <scope>NUCLEOTIDE SEQUENCE [LARGE SCALE GENOMIC DNA]</scope>
</reference>
<dbReference type="InParanoid" id="A0A2R8MT79"/>
<dbReference type="Pfam" id="PF15348">
    <property type="entry name" value="GEMIN8"/>
    <property type="match status" value="1"/>
</dbReference>
<gene>
    <name evidence="2" type="primary">CFAP43</name>
</gene>
<dbReference type="AlphaFoldDB" id="A0A2R8MT79"/>
<sequence length="390" mass="45159">MSGNSRHPHVPHSRSVSKKNLAPAQPPPRIYKLRAHEFRHPFGFSQSEMAAIKASTLKATRPWYSHPVYARYWQHYHQAMAWMHSHQNAYRKAVESYFSVPWYFPPVLLPQSSYDSQAAYPQSFYDNHVALQDFPCSSSHFRGPGQNPHDSSRIQASTREDQALSKEEEMENESDAEIECDLSNMEITEELRQYFAETERHREERRRQQQLDAERLESYVNADHDLYCNIPRSVEAPTERPGNILLDYTLLSFSYCGTYLASYSSLPEFELALWNWESNIILCKKSQPGMDVNQMSFNPMNWRQLCLSSPSTVSVWTIERSKQEHYFKAGLVKLPLEDGSFFNETDVVFPQSLPKDLIYGPVLPLSAIAGLVGEEAETFRVITWHLFLFT</sequence>
<organism evidence="2 3">
    <name type="scientific">Callithrix jacchus</name>
    <name type="common">White-tufted-ear marmoset</name>
    <name type="synonym">Simia Jacchus</name>
    <dbReference type="NCBI Taxonomy" id="9483"/>
    <lineage>
        <taxon>Eukaryota</taxon>
        <taxon>Metazoa</taxon>
        <taxon>Chordata</taxon>
        <taxon>Craniata</taxon>
        <taxon>Vertebrata</taxon>
        <taxon>Euteleostomi</taxon>
        <taxon>Mammalia</taxon>
        <taxon>Eutheria</taxon>
        <taxon>Euarchontoglires</taxon>
        <taxon>Primates</taxon>
        <taxon>Haplorrhini</taxon>
        <taxon>Platyrrhini</taxon>
        <taxon>Cebidae</taxon>
        <taxon>Callitrichinae</taxon>
        <taxon>Callithrix</taxon>
        <taxon>Callithrix</taxon>
    </lineage>
</organism>
<dbReference type="InterPro" id="IPR036322">
    <property type="entry name" value="WD40_repeat_dom_sf"/>
</dbReference>
<dbReference type="STRING" id="9483.ENSCJAP00000064727"/>
<feature type="region of interest" description="Disordered" evidence="1">
    <location>
        <begin position="1"/>
        <end position="25"/>
    </location>
</feature>
<dbReference type="PANTHER" id="PTHR16238">
    <property type="entry name" value="GEM-ASSOCIATED PROTEIN 8"/>
    <property type="match status" value="1"/>
</dbReference>
<dbReference type="SUPFAM" id="SSF50978">
    <property type="entry name" value="WD40 repeat-like"/>
    <property type="match status" value="1"/>
</dbReference>